<reference evidence="2" key="1">
    <citation type="submission" date="2020-10" db="EMBL/GenBank/DDBJ databases">
        <title>CRESS DNA virus dark matter in the feces of wild birds.</title>
        <authorList>
            <person name="Yang S."/>
            <person name="Zhang W."/>
        </authorList>
    </citation>
    <scope>NUCLEOTIDE SEQUENCE</scope>
    <source>
        <strain evidence="2">Coa195gen5</strain>
    </source>
</reference>
<evidence type="ECO:0000256" key="1">
    <source>
        <dbReference type="SAM" id="MobiDB-lite"/>
    </source>
</evidence>
<organism evidence="2">
    <name type="scientific">Periparus ater Genomoviridae sp</name>
    <dbReference type="NCBI Taxonomy" id="2814985"/>
    <lineage>
        <taxon>Viruses</taxon>
        <taxon>Monodnaviria</taxon>
        <taxon>Shotokuvirae</taxon>
        <taxon>Cressdnaviricota</taxon>
        <taxon>Repensiviricetes</taxon>
        <taxon>Geplafuvirales</taxon>
        <taxon>Genomoviridae</taxon>
    </lineage>
</organism>
<protein>
    <submittedName>
        <fullName evidence="2">Capsid protein</fullName>
    </submittedName>
</protein>
<feature type="compositionally biased region" description="Basic residues" evidence="1">
    <location>
        <begin position="1"/>
        <end position="46"/>
    </location>
</feature>
<evidence type="ECO:0000313" key="2">
    <source>
        <dbReference type="EMBL" id="QVW56495.1"/>
    </source>
</evidence>
<feature type="region of interest" description="Disordered" evidence="1">
    <location>
        <begin position="1"/>
        <end position="48"/>
    </location>
</feature>
<name>A0A8E7G1R7_9VIRU</name>
<sequence>MAYARRQRRPAYRKKAARSTRRYSKRSRPRASYVKRRTYTRRRPMSKRSVLNVTSRKKRNTMLSWSNTNGTGGTQTVTQGNLLVPGSTGYAWVPWHATAMDLDSLSTLPNDASRTATSCYMVGLAENLKFQTSTGLPWFHRRICFSIKGPNPFASISPLDTTANQTTNFYADTSNGMERLWFNLQVNSSTTTLANQQALLFKGLQGRDWTDVITAPVDNTRISVRYDRTTTISSGNSNGIVRERKMFHPMRKNLVYDDEEAGQGKQSSYYSVDSKLGMGDFYVIDIIQPGSGGSASDLLLLSATSTLYWHEK</sequence>
<accession>A0A8E7G1R7</accession>
<proteinExistence type="predicted"/>
<dbReference type="EMBL" id="MW182958">
    <property type="protein sequence ID" value="QVW56495.1"/>
    <property type="molecule type" value="Genomic_DNA"/>
</dbReference>